<name>A0AAW1AYG0_CROAD</name>
<keyword evidence="4" id="KW-0732">Signal</keyword>
<feature type="region of interest" description="Disordered" evidence="10">
    <location>
        <begin position="92"/>
        <end position="114"/>
    </location>
</feature>
<accession>A0AAW1AYG0</accession>
<evidence type="ECO:0000256" key="6">
    <source>
        <dbReference type="ARBA" id="ARBA00023136"/>
    </source>
</evidence>
<dbReference type="PANTHER" id="PTHR13869">
    <property type="entry name" value="MYELIN P0 RELATED"/>
    <property type="match status" value="1"/>
</dbReference>
<evidence type="ECO:0000313" key="13">
    <source>
        <dbReference type="EMBL" id="KAK9394909.1"/>
    </source>
</evidence>
<dbReference type="PRINTS" id="PR00213">
    <property type="entry name" value="MYELINP0"/>
</dbReference>
<dbReference type="EMBL" id="JAOTOJ010000010">
    <property type="protein sequence ID" value="KAK9394909.1"/>
    <property type="molecule type" value="Genomic_DNA"/>
</dbReference>
<dbReference type="PANTHER" id="PTHR13869:SF21">
    <property type="entry name" value="MYELIN PROTEIN ZERO-LIKE PROTEIN 2"/>
    <property type="match status" value="1"/>
</dbReference>
<keyword evidence="14" id="KW-1185">Reference proteome</keyword>
<dbReference type="InterPro" id="IPR013106">
    <property type="entry name" value="Ig_V-set"/>
</dbReference>
<evidence type="ECO:0000259" key="12">
    <source>
        <dbReference type="PROSITE" id="PS50835"/>
    </source>
</evidence>
<evidence type="ECO:0000256" key="11">
    <source>
        <dbReference type="SAM" id="Phobius"/>
    </source>
</evidence>
<evidence type="ECO:0000256" key="10">
    <source>
        <dbReference type="SAM" id="MobiDB-lite"/>
    </source>
</evidence>
<dbReference type="InterPro" id="IPR007110">
    <property type="entry name" value="Ig-like_dom"/>
</dbReference>
<dbReference type="InterPro" id="IPR013783">
    <property type="entry name" value="Ig-like_fold"/>
</dbReference>
<comment type="similarity">
    <text evidence="2">Belongs to the myelin P0 protein family.</text>
</comment>
<feature type="transmembrane region" description="Helical" evidence="11">
    <location>
        <begin position="302"/>
        <end position="326"/>
    </location>
</feature>
<keyword evidence="9" id="KW-0393">Immunoglobulin domain</keyword>
<evidence type="ECO:0000256" key="4">
    <source>
        <dbReference type="ARBA" id="ARBA00022729"/>
    </source>
</evidence>
<dbReference type="FunFam" id="2.60.40.10:FF:000193">
    <property type="entry name" value="Myelin protein zero-like 1 like"/>
    <property type="match status" value="1"/>
</dbReference>
<dbReference type="Proteomes" id="UP001474421">
    <property type="component" value="Unassembled WGS sequence"/>
</dbReference>
<sequence>MLQGVHPASWICRLRDWSPGLPFGSAMLGSLLGFQGWEEAVSSAALLLLFLDKGFPQIPGQRRARLLGEDVSASVRRSGIYRTTALERSRSVAGSTARLEEGGGGAGPGGAKPSWGGPWVVPNPCGTRLAHSRFGGHLGGAAGRIPQRQELMALPASRLAGLAAWGFFLLALEPVAAVEIFTPGTLEVLNGTDVRLKCTFRSPVPVGPKLTVSWYFQSELKEPLVSVLYYNHWAYPSKSGRFLGRLTWDGNVHKNDASVMLRNVSPKDNGTFQCHVKNPPDVDGVIGEIQLSVVLKMSFSEVHILVLTIGISCAAMFILVVIVVIWRHWRRMQQDKTREMGRSEQLKLKEGREEK</sequence>
<evidence type="ECO:0000313" key="14">
    <source>
        <dbReference type="Proteomes" id="UP001474421"/>
    </source>
</evidence>
<dbReference type="SUPFAM" id="SSF48726">
    <property type="entry name" value="Immunoglobulin"/>
    <property type="match status" value="1"/>
</dbReference>
<keyword evidence="6 11" id="KW-0472">Membrane</keyword>
<feature type="domain" description="Ig-like" evidence="12">
    <location>
        <begin position="174"/>
        <end position="292"/>
    </location>
</feature>
<keyword evidence="5 11" id="KW-1133">Transmembrane helix</keyword>
<dbReference type="Gene3D" id="2.60.40.10">
    <property type="entry name" value="Immunoglobulins"/>
    <property type="match status" value="1"/>
</dbReference>
<dbReference type="InterPro" id="IPR036179">
    <property type="entry name" value="Ig-like_dom_sf"/>
</dbReference>
<comment type="caution">
    <text evidence="13">The sequence shown here is derived from an EMBL/GenBank/DDBJ whole genome shotgun (WGS) entry which is preliminary data.</text>
</comment>
<proteinExistence type="inferred from homology"/>
<dbReference type="Pfam" id="PF07686">
    <property type="entry name" value="V-set"/>
    <property type="match status" value="1"/>
</dbReference>
<evidence type="ECO:0000256" key="5">
    <source>
        <dbReference type="ARBA" id="ARBA00022989"/>
    </source>
</evidence>
<evidence type="ECO:0000256" key="3">
    <source>
        <dbReference type="ARBA" id="ARBA00022692"/>
    </source>
</evidence>
<dbReference type="AlphaFoldDB" id="A0AAW1AYG0"/>
<dbReference type="InterPro" id="IPR003599">
    <property type="entry name" value="Ig_sub"/>
</dbReference>
<keyword evidence="7" id="KW-1015">Disulfide bond</keyword>
<dbReference type="SMART" id="SM00409">
    <property type="entry name" value="IG"/>
    <property type="match status" value="1"/>
</dbReference>
<evidence type="ECO:0000256" key="8">
    <source>
        <dbReference type="ARBA" id="ARBA00023180"/>
    </source>
</evidence>
<evidence type="ECO:0000256" key="2">
    <source>
        <dbReference type="ARBA" id="ARBA00007180"/>
    </source>
</evidence>
<evidence type="ECO:0000256" key="7">
    <source>
        <dbReference type="ARBA" id="ARBA00023157"/>
    </source>
</evidence>
<dbReference type="PROSITE" id="PS50835">
    <property type="entry name" value="IG_LIKE"/>
    <property type="match status" value="1"/>
</dbReference>
<gene>
    <name evidence="13" type="ORF">NXF25_014255</name>
</gene>
<dbReference type="SMART" id="SM00406">
    <property type="entry name" value="IGv"/>
    <property type="match status" value="1"/>
</dbReference>
<keyword evidence="3 11" id="KW-0812">Transmembrane</keyword>
<evidence type="ECO:0000256" key="1">
    <source>
        <dbReference type="ARBA" id="ARBA00004479"/>
    </source>
</evidence>
<keyword evidence="8" id="KW-0325">Glycoprotein</keyword>
<dbReference type="GO" id="GO:0098609">
    <property type="term" value="P:cell-cell adhesion"/>
    <property type="evidence" value="ECO:0007669"/>
    <property type="project" value="TreeGrafter"/>
</dbReference>
<organism evidence="13 14">
    <name type="scientific">Crotalus adamanteus</name>
    <name type="common">Eastern diamondback rattlesnake</name>
    <dbReference type="NCBI Taxonomy" id="8729"/>
    <lineage>
        <taxon>Eukaryota</taxon>
        <taxon>Metazoa</taxon>
        <taxon>Chordata</taxon>
        <taxon>Craniata</taxon>
        <taxon>Vertebrata</taxon>
        <taxon>Euteleostomi</taxon>
        <taxon>Lepidosauria</taxon>
        <taxon>Squamata</taxon>
        <taxon>Bifurcata</taxon>
        <taxon>Unidentata</taxon>
        <taxon>Episquamata</taxon>
        <taxon>Toxicofera</taxon>
        <taxon>Serpentes</taxon>
        <taxon>Colubroidea</taxon>
        <taxon>Viperidae</taxon>
        <taxon>Crotalinae</taxon>
        <taxon>Crotalus</taxon>
    </lineage>
</organism>
<comment type="subcellular location">
    <subcellularLocation>
        <location evidence="1">Membrane</location>
        <topology evidence="1">Single-pass type I membrane protein</topology>
    </subcellularLocation>
</comment>
<reference evidence="13 14" key="1">
    <citation type="journal article" date="2024" name="Proc. Natl. Acad. Sci. U.S.A.">
        <title>The genetic regulatory architecture and epigenomic basis for age-related changes in rattlesnake venom.</title>
        <authorList>
            <person name="Hogan M.P."/>
            <person name="Holding M.L."/>
            <person name="Nystrom G.S."/>
            <person name="Colston T.J."/>
            <person name="Bartlett D.A."/>
            <person name="Mason A.J."/>
            <person name="Ellsworth S.A."/>
            <person name="Rautsaw R.M."/>
            <person name="Lawrence K.C."/>
            <person name="Strickland J.L."/>
            <person name="He B."/>
            <person name="Fraser P."/>
            <person name="Margres M.J."/>
            <person name="Gilbert D.M."/>
            <person name="Gibbs H.L."/>
            <person name="Parkinson C.L."/>
            <person name="Rokyta D.R."/>
        </authorList>
    </citation>
    <scope>NUCLEOTIDE SEQUENCE [LARGE SCALE GENOMIC DNA]</scope>
    <source>
        <strain evidence="13">DRR0105</strain>
    </source>
</reference>
<protein>
    <submittedName>
        <fullName evidence="13">Myelin protein zero-like 2</fullName>
    </submittedName>
</protein>
<dbReference type="GO" id="GO:0005886">
    <property type="term" value="C:plasma membrane"/>
    <property type="evidence" value="ECO:0007669"/>
    <property type="project" value="TreeGrafter"/>
</dbReference>
<dbReference type="InterPro" id="IPR000920">
    <property type="entry name" value="Myelin_P0-rel"/>
</dbReference>
<evidence type="ECO:0000256" key="9">
    <source>
        <dbReference type="ARBA" id="ARBA00023319"/>
    </source>
</evidence>